<keyword evidence="1" id="KW-1133">Transmembrane helix</keyword>
<dbReference type="Proteomes" id="UP000015102">
    <property type="component" value="Unassembled WGS sequence"/>
</dbReference>
<dbReference type="STRING" id="36166.T1GCW6"/>
<dbReference type="EMBL" id="CAQQ02146329">
    <property type="status" value="NOT_ANNOTATED_CDS"/>
    <property type="molecule type" value="Genomic_DNA"/>
</dbReference>
<reference evidence="2" key="2">
    <citation type="submission" date="2015-06" db="UniProtKB">
        <authorList>
            <consortium name="EnsemblMetazoa"/>
        </authorList>
    </citation>
    <scope>IDENTIFICATION</scope>
</reference>
<keyword evidence="1" id="KW-0812">Transmembrane</keyword>
<protein>
    <submittedName>
        <fullName evidence="2">Uncharacterized protein</fullName>
    </submittedName>
</protein>
<evidence type="ECO:0000313" key="3">
    <source>
        <dbReference type="Proteomes" id="UP000015102"/>
    </source>
</evidence>
<proteinExistence type="predicted"/>
<organism evidence="2 3">
    <name type="scientific">Megaselia scalaris</name>
    <name type="common">Humpbacked fly</name>
    <name type="synonym">Phora scalaris</name>
    <dbReference type="NCBI Taxonomy" id="36166"/>
    <lineage>
        <taxon>Eukaryota</taxon>
        <taxon>Metazoa</taxon>
        <taxon>Ecdysozoa</taxon>
        <taxon>Arthropoda</taxon>
        <taxon>Hexapoda</taxon>
        <taxon>Insecta</taxon>
        <taxon>Pterygota</taxon>
        <taxon>Neoptera</taxon>
        <taxon>Endopterygota</taxon>
        <taxon>Diptera</taxon>
        <taxon>Brachycera</taxon>
        <taxon>Muscomorpha</taxon>
        <taxon>Platypezoidea</taxon>
        <taxon>Phoridae</taxon>
        <taxon>Megaseliini</taxon>
        <taxon>Megaselia</taxon>
    </lineage>
</organism>
<evidence type="ECO:0000256" key="1">
    <source>
        <dbReference type="SAM" id="Phobius"/>
    </source>
</evidence>
<dbReference type="AlphaFoldDB" id="T1GCW6"/>
<keyword evidence="1" id="KW-0472">Membrane</keyword>
<dbReference type="HOGENOM" id="CLU_2815374_0_0_1"/>
<name>T1GCW6_MEGSC</name>
<accession>T1GCW6</accession>
<dbReference type="EMBL" id="CAQQ02146328">
    <property type="status" value="NOT_ANNOTATED_CDS"/>
    <property type="molecule type" value="Genomic_DNA"/>
</dbReference>
<evidence type="ECO:0000313" key="2">
    <source>
        <dbReference type="EnsemblMetazoa" id="MESCA001139-PA"/>
    </source>
</evidence>
<dbReference type="EnsemblMetazoa" id="MESCA001139-RA">
    <property type="protein sequence ID" value="MESCA001139-PA"/>
    <property type="gene ID" value="MESCA001139"/>
</dbReference>
<feature type="transmembrane region" description="Helical" evidence="1">
    <location>
        <begin position="41"/>
        <end position="59"/>
    </location>
</feature>
<dbReference type="EMBL" id="CAQQ02146327">
    <property type="status" value="NOT_ANNOTATED_CDS"/>
    <property type="molecule type" value="Genomic_DNA"/>
</dbReference>
<reference evidence="3" key="1">
    <citation type="submission" date="2013-02" db="EMBL/GenBank/DDBJ databases">
        <authorList>
            <person name="Hughes D."/>
        </authorList>
    </citation>
    <scope>NUCLEOTIDE SEQUENCE</scope>
    <source>
        <strain>Durham</strain>
        <strain evidence="3">NC isolate 2 -- Noor lab</strain>
    </source>
</reference>
<keyword evidence="3" id="KW-1185">Reference proteome</keyword>
<sequence length="67" mass="8144">MIYVYMSFPELNEDERKYIKIPFDIEDAKMLAKVLDQYKDMYYFQVMGGIVVTYILYPLPKFSDKRQ</sequence>